<comment type="similarity">
    <text evidence="3">Belongs to the FAD-dependent oxidoreductase family.</text>
</comment>
<dbReference type="GO" id="GO:0006915">
    <property type="term" value="P:apoptotic process"/>
    <property type="evidence" value="ECO:0007669"/>
    <property type="project" value="UniProtKB-KW"/>
</dbReference>
<dbReference type="InterPro" id="IPR036188">
    <property type="entry name" value="FAD/NAD-bd_sf"/>
</dbReference>
<feature type="compositionally biased region" description="Low complexity" evidence="12">
    <location>
        <begin position="427"/>
        <end position="436"/>
    </location>
</feature>
<keyword evidence="16" id="KW-1185">Reference proteome</keyword>
<evidence type="ECO:0000256" key="1">
    <source>
        <dbReference type="ARBA" id="ARBA00001974"/>
    </source>
</evidence>
<dbReference type="PRINTS" id="PR00368">
    <property type="entry name" value="FADPNR"/>
</dbReference>
<evidence type="ECO:0000256" key="10">
    <source>
        <dbReference type="ARBA" id="ARBA00023128"/>
    </source>
</evidence>
<evidence type="ECO:0000256" key="11">
    <source>
        <dbReference type="ARBA" id="ARBA00047786"/>
    </source>
</evidence>
<comment type="subcellular location">
    <subcellularLocation>
        <location evidence="2">Mitochondrion</location>
    </subcellularLocation>
</comment>
<evidence type="ECO:0000256" key="3">
    <source>
        <dbReference type="ARBA" id="ARBA00006442"/>
    </source>
</evidence>
<feature type="compositionally biased region" description="Polar residues" evidence="12">
    <location>
        <begin position="413"/>
        <end position="426"/>
    </location>
</feature>
<evidence type="ECO:0000256" key="12">
    <source>
        <dbReference type="SAM" id="MobiDB-lite"/>
    </source>
</evidence>
<dbReference type="SUPFAM" id="SSF55424">
    <property type="entry name" value="FAD/NAD-linked reductases, dimerisation (C-terminal) domain"/>
    <property type="match status" value="1"/>
</dbReference>
<evidence type="ECO:0000313" key="15">
    <source>
        <dbReference type="EMBL" id="KAK7602035.1"/>
    </source>
</evidence>
<evidence type="ECO:0000256" key="9">
    <source>
        <dbReference type="ARBA" id="ARBA00023027"/>
    </source>
</evidence>
<feature type="region of interest" description="Disordered" evidence="12">
    <location>
        <begin position="409"/>
        <end position="439"/>
    </location>
</feature>
<dbReference type="Gene3D" id="3.50.50.60">
    <property type="entry name" value="FAD/NAD(P)-binding domain"/>
    <property type="match status" value="2"/>
</dbReference>
<proteinExistence type="inferred from homology"/>
<keyword evidence="6" id="KW-0274">FAD</keyword>
<dbReference type="Proteomes" id="UP001367676">
    <property type="component" value="Unassembled WGS sequence"/>
</dbReference>
<evidence type="ECO:0000313" key="16">
    <source>
        <dbReference type="Proteomes" id="UP001367676"/>
    </source>
</evidence>
<protein>
    <submittedName>
        <fullName evidence="15">Uncharacterized protein</fullName>
    </submittedName>
</protein>
<accession>A0AAN9TSK2</accession>
<comment type="catalytic activity">
    <reaction evidence="11">
        <text>A + NADH + H(+) = AH2 + NAD(+)</text>
        <dbReference type="Rhea" id="RHEA:11356"/>
        <dbReference type="ChEBI" id="CHEBI:13193"/>
        <dbReference type="ChEBI" id="CHEBI:15378"/>
        <dbReference type="ChEBI" id="CHEBI:17499"/>
        <dbReference type="ChEBI" id="CHEBI:57540"/>
        <dbReference type="ChEBI" id="CHEBI:57945"/>
    </reaction>
</comment>
<dbReference type="InterPro" id="IPR023753">
    <property type="entry name" value="FAD/NAD-binding_dom"/>
</dbReference>
<feature type="domain" description="Mitochondrial apoptosis-inducing factor C-terminal" evidence="14">
    <location>
        <begin position="362"/>
        <end position="477"/>
    </location>
</feature>
<dbReference type="SUPFAM" id="SSF51905">
    <property type="entry name" value="FAD/NAD(P)-binding domain"/>
    <property type="match status" value="2"/>
</dbReference>
<dbReference type="Pfam" id="PF07992">
    <property type="entry name" value="Pyr_redox_2"/>
    <property type="match status" value="1"/>
</dbReference>
<dbReference type="InterPro" id="IPR050446">
    <property type="entry name" value="FAD-oxidoreductase/Apoptosis"/>
</dbReference>
<keyword evidence="8" id="KW-0560">Oxidoreductase</keyword>
<dbReference type="EMBL" id="JBBCAQ010000010">
    <property type="protein sequence ID" value="KAK7602035.1"/>
    <property type="molecule type" value="Genomic_DNA"/>
</dbReference>
<dbReference type="GO" id="GO:0016174">
    <property type="term" value="F:NAD(P)H oxidase H2O2-forming activity"/>
    <property type="evidence" value="ECO:0007669"/>
    <property type="project" value="TreeGrafter"/>
</dbReference>
<evidence type="ECO:0000259" key="14">
    <source>
        <dbReference type="Pfam" id="PF14721"/>
    </source>
</evidence>
<dbReference type="AlphaFoldDB" id="A0AAN9TSK2"/>
<name>A0AAN9TSK2_9HEMI</name>
<evidence type="ECO:0000256" key="8">
    <source>
        <dbReference type="ARBA" id="ARBA00023002"/>
    </source>
</evidence>
<evidence type="ECO:0000256" key="2">
    <source>
        <dbReference type="ARBA" id="ARBA00004173"/>
    </source>
</evidence>
<reference evidence="15 16" key="1">
    <citation type="submission" date="2024-03" db="EMBL/GenBank/DDBJ databases">
        <title>Adaptation during the transition from Ophiocordyceps entomopathogen to insect associate is accompanied by gene loss and intensified selection.</title>
        <authorList>
            <person name="Ward C.M."/>
            <person name="Onetto C.A."/>
            <person name="Borneman A.R."/>
        </authorList>
    </citation>
    <scope>NUCLEOTIDE SEQUENCE [LARGE SCALE GENOMIC DNA]</scope>
    <source>
        <strain evidence="15">AWRI1</strain>
        <tissue evidence="15">Single Adult Female</tissue>
    </source>
</reference>
<organism evidence="15 16">
    <name type="scientific">Parthenolecanium corni</name>
    <dbReference type="NCBI Taxonomy" id="536013"/>
    <lineage>
        <taxon>Eukaryota</taxon>
        <taxon>Metazoa</taxon>
        <taxon>Ecdysozoa</taxon>
        <taxon>Arthropoda</taxon>
        <taxon>Hexapoda</taxon>
        <taxon>Insecta</taxon>
        <taxon>Pterygota</taxon>
        <taxon>Neoptera</taxon>
        <taxon>Paraneoptera</taxon>
        <taxon>Hemiptera</taxon>
        <taxon>Sternorrhyncha</taxon>
        <taxon>Coccoidea</taxon>
        <taxon>Coccidae</taxon>
        <taxon>Parthenolecanium</taxon>
    </lineage>
</organism>
<sequence length="496" mass="54926">MSLLIVIVSLVGPLKIPQNSKNIPRKVPYLLVGGGTCSFSAFRAIKSHDPTAKVLLISSEPYYPYMRPPLTKEIWSDDNPEVVEKLSFKQWNGSERSLFFEPEEFFLPLEKFDEEPKGGLSVARGWSITQIDADKKLATLDDGTQIEYGKCLLATGIHPKVVPPFDKLKHFNNKVSVFRNIDDFRKLREALDSGVESVAIVGGSLLGSELACSLSKFGSSKLKVVQIFPEKGSLAKILPEYLSKWTTEKLREQGVNIISGQELKSAALTNNDKQVELTLSDGKKISVDHVVVATGSNANTELAKNSHLEIDSVSGGYLVNNELAIRSDLYAAGDCACYYDVLLGRRRVEHHDHAVSSGRLVGENMTGARKSYTHQPMFWSELGANIGFEAIGLIDPSLPTVAVYAKLEPSSEKVPSQETENNVAQQTTSSKISTSTPKEGEDYSKGIIFYLRDDIVIGIILWNLYGKVSLARQVLKEQRKFEDLNEVAKLFEIHEE</sequence>
<gene>
    <name evidence="15" type="ORF">V9T40_009476</name>
</gene>
<dbReference type="GO" id="GO:0046983">
    <property type="term" value="F:protein dimerization activity"/>
    <property type="evidence" value="ECO:0007669"/>
    <property type="project" value="InterPro"/>
</dbReference>
<comment type="cofactor">
    <cofactor evidence="1">
        <name>FAD</name>
        <dbReference type="ChEBI" id="CHEBI:57692"/>
    </cofactor>
</comment>
<keyword evidence="7" id="KW-0809">Transit peptide</keyword>
<keyword evidence="10" id="KW-0496">Mitochondrion</keyword>
<dbReference type="PRINTS" id="PR00411">
    <property type="entry name" value="PNDRDTASEI"/>
</dbReference>
<feature type="domain" description="FAD/NAD(P)-binding" evidence="13">
    <location>
        <begin position="30"/>
        <end position="358"/>
    </location>
</feature>
<dbReference type="GO" id="GO:0033108">
    <property type="term" value="P:mitochondrial respiratory chain complex assembly"/>
    <property type="evidence" value="ECO:0007669"/>
    <property type="project" value="TreeGrafter"/>
</dbReference>
<dbReference type="InterPro" id="IPR016156">
    <property type="entry name" value="FAD/NAD-linked_Rdtase_dimer_sf"/>
</dbReference>
<evidence type="ECO:0000256" key="6">
    <source>
        <dbReference type="ARBA" id="ARBA00022827"/>
    </source>
</evidence>
<keyword evidence="5" id="KW-0053">Apoptosis</keyword>
<evidence type="ECO:0000259" key="13">
    <source>
        <dbReference type="Pfam" id="PF07992"/>
    </source>
</evidence>
<dbReference type="Gene3D" id="3.30.390.30">
    <property type="match status" value="1"/>
</dbReference>
<dbReference type="PANTHER" id="PTHR43557:SF4">
    <property type="entry name" value="APOPTOSIS-INDUCING FACTOR 1, MITOCHONDRIAL"/>
    <property type="match status" value="1"/>
</dbReference>
<dbReference type="InterPro" id="IPR029324">
    <property type="entry name" value="AIF_C"/>
</dbReference>
<comment type="caution">
    <text evidence="15">The sequence shown here is derived from an EMBL/GenBank/DDBJ whole genome shotgun (WGS) entry which is preliminary data.</text>
</comment>
<keyword evidence="4" id="KW-0285">Flavoprotein</keyword>
<dbReference type="GO" id="GO:0071949">
    <property type="term" value="F:FAD binding"/>
    <property type="evidence" value="ECO:0007669"/>
    <property type="project" value="TreeGrafter"/>
</dbReference>
<dbReference type="GO" id="GO:0005739">
    <property type="term" value="C:mitochondrion"/>
    <property type="evidence" value="ECO:0007669"/>
    <property type="project" value="UniProtKB-SubCell"/>
</dbReference>
<dbReference type="PANTHER" id="PTHR43557">
    <property type="entry name" value="APOPTOSIS-INDUCING FACTOR 1"/>
    <property type="match status" value="1"/>
</dbReference>
<dbReference type="SMART" id="SM01353">
    <property type="entry name" value="AIF_C"/>
    <property type="match status" value="1"/>
</dbReference>
<evidence type="ECO:0000256" key="5">
    <source>
        <dbReference type="ARBA" id="ARBA00022703"/>
    </source>
</evidence>
<dbReference type="Pfam" id="PF14721">
    <property type="entry name" value="AIF_C"/>
    <property type="match status" value="1"/>
</dbReference>
<keyword evidence="9" id="KW-0520">NAD</keyword>
<evidence type="ECO:0000256" key="7">
    <source>
        <dbReference type="ARBA" id="ARBA00022946"/>
    </source>
</evidence>
<evidence type="ECO:0000256" key="4">
    <source>
        <dbReference type="ARBA" id="ARBA00022630"/>
    </source>
</evidence>